<gene>
    <name evidence="1" type="ORF">PS2015_382</name>
</gene>
<dbReference type="GO" id="GO:0006629">
    <property type="term" value="P:lipid metabolic process"/>
    <property type="evidence" value="ECO:0007669"/>
    <property type="project" value="InterPro"/>
</dbReference>
<dbReference type="SUPFAM" id="SSF51695">
    <property type="entry name" value="PLC-like phosphodiesterases"/>
    <property type="match status" value="1"/>
</dbReference>
<dbReference type="PATRIC" id="fig|1249552.3.peg.389"/>
<dbReference type="OrthoDB" id="195526at2"/>
<reference evidence="1 2" key="1">
    <citation type="submission" date="2015-11" db="EMBL/GenBank/DDBJ databases">
        <authorList>
            <person name="Zhang Y."/>
            <person name="Guo Z."/>
        </authorList>
    </citation>
    <scope>NUCLEOTIDE SEQUENCE [LARGE SCALE GENOMIC DNA]</scope>
    <source>
        <strain evidence="1 2">KCTC 32221</strain>
    </source>
</reference>
<dbReference type="RefSeq" id="WP_082627904.1">
    <property type="nucleotide sequence ID" value="NZ_CP013189.1"/>
</dbReference>
<evidence type="ECO:0000313" key="1">
    <source>
        <dbReference type="EMBL" id="ALO45071.1"/>
    </source>
</evidence>
<dbReference type="AlphaFoldDB" id="A0A0S2KAR9"/>
<evidence type="ECO:0000313" key="2">
    <source>
        <dbReference type="Proteomes" id="UP000065641"/>
    </source>
</evidence>
<accession>A0A0S2KAR9</accession>
<dbReference type="CDD" id="cd08589">
    <property type="entry name" value="PI-PLCc_SaPLC1_like"/>
    <property type="match status" value="1"/>
</dbReference>
<dbReference type="STRING" id="1249552.PS2015_382"/>
<dbReference type="Pfam" id="PF16670">
    <property type="entry name" value="PI-PLC-C1"/>
    <property type="match status" value="1"/>
</dbReference>
<dbReference type="Proteomes" id="UP000065641">
    <property type="component" value="Chromosome"/>
</dbReference>
<organism evidence="1 2">
    <name type="scientific">Pseudohongiella spirulinae</name>
    <dbReference type="NCBI Taxonomy" id="1249552"/>
    <lineage>
        <taxon>Bacteria</taxon>
        <taxon>Pseudomonadati</taxon>
        <taxon>Pseudomonadota</taxon>
        <taxon>Gammaproteobacteria</taxon>
        <taxon>Pseudomonadales</taxon>
        <taxon>Pseudohongiellaceae</taxon>
        <taxon>Pseudohongiella</taxon>
    </lineage>
</organism>
<dbReference type="Gene3D" id="3.20.20.190">
    <property type="entry name" value="Phosphatidylinositol (PI) phosphodiesterase"/>
    <property type="match status" value="1"/>
</dbReference>
<dbReference type="InterPro" id="IPR032075">
    <property type="entry name" value="PI-PLC-C1"/>
</dbReference>
<dbReference type="KEGG" id="pspi:PS2015_382"/>
<proteinExistence type="predicted"/>
<dbReference type="EMBL" id="CP013189">
    <property type="protein sequence ID" value="ALO45071.1"/>
    <property type="molecule type" value="Genomic_DNA"/>
</dbReference>
<keyword evidence="2" id="KW-1185">Reference proteome</keyword>
<name>A0A0S2KAR9_9GAMM</name>
<dbReference type="GO" id="GO:0008081">
    <property type="term" value="F:phosphoric diester hydrolase activity"/>
    <property type="evidence" value="ECO:0007669"/>
    <property type="project" value="InterPro"/>
</dbReference>
<protein>
    <submittedName>
        <fullName evidence="1">Putative secreted protein</fullName>
    </submittedName>
</protein>
<sequence length="389" mass="43233">MRPPGIQAVSTLTPLLIFALLAWPKTHVSAQTGCADSNLPGDCLRLNQVQVLGSHNSYKRWPAEALIEELNAYRPDWARDITYEHRPLQEQLETLGLRQFELDVFADPLGGHYADPAGGLLVDDPTLETNRAIMSQPGFKVLHSQDLDYRTTCLTLQDCLSEIRNWSIANPSHLPIMIMLELKDAPRQNWGPITYTTPVSFTEQLVVDVDDDIWAVFDREHVITPDDVRGQSDSLEQAILNNGWPTLAQSRGKVLFAMDNTGRHRDLYLQQAPGLEGRAMFVSMNPGHPTAAFIKMNNAIDDHEQIRDNVARGYLVRTRSDVPSHEARTGDTTRRELALDSGAQYISTDYAEPSPFGSGYQVVLPDGPGHARCNPVSAPAGCQADWLSE</sequence>
<dbReference type="InterPro" id="IPR017946">
    <property type="entry name" value="PLC-like_Pdiesterase_TIM-brl"/>
</dbReference>